<evidence type="ECO:0000313" key="1">
    <source>
        <dbReference type="EMBL" id="GFB29840.1"/>
    </source>
</evidence>
<gene>
    <name evidence="1" type="ORF">Tci_701811</name>
</gene>
<reference evidence="1" key="1">
    <citation type="journal article" date="2019" name="Sci. Rep.">
        <title>Draft genome of Tanacetum cinerariifolium, the natural source of mosquito coil.</title>
        <authorList>
            <person name="Yamashiro T."/>
            <person name="Shiraishi A."/>
            <person name="Satake H."/>
            <person name="Nakayama K."/>
        </authorList>
    </citation>
    <scope>NUCLEOTIDE SEQUENCE</scope>
</reference>
<dbReference type="AlphaFoldDB" id="A0A699LCQ2"/>
<proteinExistence type="predicted"/>
<accession>A0A699LCQ2</accession>
<dbReference type="EMBL" id="BKCJ010596121">
    <property type="protein sequence ID" value="GFB29840.1"/>
    <property type="molecule type" value="Genomic_DNA"/>
</dbReference>
<comment type="caution">
    <text evidence="1">The sequence shown here is derived from an EMBL/GenBank/DDBJ whole genome shotgun (WGS) entry which is preliminary data.</text>
</comment>
<name>A0A699LCQ2_TANCI</name>
<sequence>LSIPLLYVIELYGIFDVLLLLETVVGN</sequence>
<protein>
    <submittedName>
        <fullName evidence="1">Uncharacterized protein</fullName>
    </submittedName>
</protein>
<feature type="non-terminal residue" evidence="1">
    <location>
        <position position="1"/>
    </location>
</feature>
<organism evidence="1">
    <name type="scientific">Tanacetum cinerariifolium</name>
    <name type="common">Dalmatian daisy</name>
    <name type="synonym">Chrysanthemum cinerariifolium</name>
    <dbReference type="NCBI Taxonomy" id="118510"/>
    <lineage>
        <taxon>Eukaryota</taxon>
        <taxon>Viridiplantae</taxon>
        <taxon>Streptophyta</taxon>
        <taxon>Embryophyta</taxon>
        <taxon>Tracheophyta</taxon>
        <taxon>Spermatophyta</taxon>
        <taxon>Magnoliopsida</taxon>
        <taxon>eudicotyledons</taxon>
        <taxon>Gunneridae</taxon>
        <taxon>Pentapetalae</taxon>
        <taxon>asterids</taxon>
        <taxon>campanulids</taxon>
        <taxon>Asterales</taxon>
        <taxon>Asteraceae</taxon>
        <taxon>Asteroideae</taxon>
        <taxon>Anthemideae</taxon>
        <taxon>Anthemidinae</taxon>
        <taxon>Tanacetum</taxon>
    </lineage>
</organism>